<feature type="chain" id="PRO_5019809769" description="Ionotropic receptor 75a N-terminal domain-containing protein" evidence="1">
    <location>
        <begin position="21"/>
        <end position="208"/>
    </location>
</feature>
<dbReference type="InterPro" id="IPR057074">
    <property type="entry name" value="IR75A_N"/>
</dbReference>
<evidence type="ECO:0000313" key="4">
    <source>
        <dbReference type="Proteomes" id="UP000292052"/>
    </source>
</evidence>
<evidence type="ECO:0000256" key="1">
    <source>
        <dbReference type="SAM" id="SignalP"/>
    </source>
</evidence>
<name>A0A482VM12_ASBVE</name>
<dbReference type="AlphaFoldDB" id="A0A482VM12"/>
<keyword evidence="1" id="KW-0732">Signal</keyword>
<reference evidence="3 4" key="1">
    <citation type="submission" date="2017-03" db="EMBL/GenBank/DDBJ databases">
        <title>Genome of the blue death feigning beetle - Asbolus verrucosus.</title>
        <authorList>
            <person name="Rider S.D."/>
        </authorList>
    </citation>
    <scope>NUCLEOTIDE SEQUENCE [LARGE SCALE GENOMIC DNA]</scope>
    <source>
        <strain evidence="3">Butters</strain>
        <tissue evidence="3">Head and leg muscle</tissue>
    </source>
</reference>
<feature type="domain" description="Ionotropic receptor 75a N-terminal" evidence="2">
    <location>
        <begin position="25"/>
        <end position="208"/>
    </location>
</feature>
<accession>A0A482VM12</accession>
<protein>
    <recommendedName>
        <fullName evidence="2">Ionotropic receptor 75a N-terminal domain-containing protein</fullName>
    </recommendedName>
</protein>
<dbReference type="Proteomes" id="UP000292052">
    <property type="component" value="Unassembled WGS sequence"/>
</dbReference>
<evidence type="ECO:0000313" key="3">
    <source>
        <dbReference type="EMBL" id="RZC33820.1"/>
    </source>
</evidence>
<gene>
    <name evidence="3" type="ORF">BDFB_013104</name>
</gene>
<feature type="signal peptide" evidence="1">
    <location>
        <begin position="1"/>
        <end position="20"/>
    </location>
</feature>
<comment type="caution">
    <text evidence="3">The sequence shown here is derived from an EMBL/GenBank/DDBJ whole genome shotgun (WGS) entry which is preliminary data.</text>
</comment>
<dbReference type="Pfam" id="PF24576">
    <property type="entry name" value="IR75A_N"/>
    <property type="match status" value="1"/>
</dbReference>
<sequence length="208" mass="23693">MNAISFIFVISLKHIVVFQADCLQDFHIIQNYFNEKSIKSASVFGCFGKTEQIVLAKMLMLQTRSISVLSINGQKAHKILNNNHHHIGVILDGDCPQSSNFLILCGQLKFFDVKHHWLITTTSLNFMKKFENVVLNIDADIQVAVQNSTTLSWTIVDIYNPASKHGGALNYTKLGFYNRKQGYIVRNNEAKYWSRKNMTGITFKSMIV</sequence>
<proteinExistence type="predicted"/>
<dbReference type="EMBL" id="QDEB01085392">
    <property type="protein sequence ID" value="RZC33820.1"/>
    <property type="molecule type" value="Genomic_DNA"/>
</dbReference>
<organism evidence="3 4">
    <name type="scientific">Asbolus verrucosus</name>
    <name type="common">Desert ironclad beetle</name>
    <dbReference type="NCBI Taxonomy" id="1661398"/>
    <lineage>
        <taxon>Eukaryota</taxon>
        <taxon>Metazoa</taxon>
        <taxon>Ecdysozoa</taxon>
        <taxon>Arthropoda</taxon>
        <taxon>Hexapoda</taxon>
        <taxon>Insecta</taxon>
        <taxon>Pterygota</taxon>
        <taxon>Neoptera</taxon>
        <taxon>Endopterygota</taxon>
        <taxon>Coleoptera</taxon>
        <taxon>Polyphaga</taxon>
        <taxon>Cucujiformia</taxon>
        <taxon>Tenebrionidae</taxon>
        <taxon>Pimeliinae</taxon>
        <taxon>Asbolus</taxon>
    </lineage>
</organism>
<keyword evidence="4" id="KW-1185">Reference proteome</keyword>
<dbReference type="OrthoDB" id="413361at2759"/>
<evidence type="ECO:0000259" key="2">
    <source>
        <dbReference type="Pfam" id="PF24576"/>
    </source>
</evidence>
<feature type="non-terminal residue" evidence="3">
    <location>
        <position position="208"/>
    </location>
</feature>